<evidence type="ECO:0000256" key="1">
    <source>
        <dbReference type="SAM" id="Phobius"/>
    </source>
</evidence>
<dbReference type="InterPro" id="IPR021776">
    <property type="entry name" value="ActD"/>
</dbReference>
<proteinExistence type="predicted"/>
<organism evidence="2">
    <name type="scientific">hydrothermal vent metagenome</name>
    <dbReference type="NCBI Taxonomy" id="652676"/>
    <lineage>
        <taxon>unclassified sequences</taxon>
        <taxon>metagenomes</taxon>
        <taxon>ecological metagenomes</taxon>
    </lineage>
</organism>
<gene>
    <name evidence="2" type="ORF">MNBD_GAMMA19-2006</name>
</gene>
<feature type="transmembrane region" description="Helical" evidence="1">
    <location>
        <begin position="102"/>
        <end position="127"/>
    </location>
</feature>
<dbReference type="EMBL" id="UOFV01000543">
    <property type="protein sequence ID" value="VAX05621.1"/>
    <property type="molecule type" value="Genomic_DNA"/>
</dbReference>
<sequence length="175" mass="19654">MSKKRMMGLFGDFEEAHDAIADIRRNEVPGLTVDNVTMTSPIEHPEVEEVLGERPVHIQKFTLFGAIFGVVFGFIFLAAAQASFLVQPQGGKPVIALPSNFVLVYEMLIFFAVWLTFFSFIFLSGLLKKRSSLYSEKVSLDQVAIIVEIDESIGESVKGLFEKHKVLEIREEAIR</sequence>
<accession>A0A3B1AV58</accession>
<evidence type="ECO:0000313" key="2">
    <source>
        <dbReference type="EMBL" id="VAX05621.1"/>
    </source>
</evidence>
<keyword evidence="1" id="KW-0472">Membrane</keyword>
<evidence type="ECO:0008006" key="3">
    <source>
        <dbReference type="Google" id="ProtNLM"/>
    </source>
</evidence>
<dbReference type="AlphaFoldDB" id="A0A3B1AV58"/>
<name>A0A3B1AV58_9ZZZZ</name>
<dbReference type="Pfam" id="PF11821">
    <property type="entry name" value="ActD"/>
    <property type="match status" value="1"/>
</dbReference>
<protein>
    <recommendedName>
        <fullName evidence="3">DUF3341 domain-containing protein</fullName>
    </recommendedName>
</protein>
<reference evidence="2" key="1">
    <citation type="submission" date="2018-06" db="EMBL/GenBank/DDBJ databases">
        <authorList>
            <person name="Zhirakovskaya E."/>
        </authorList>
    </citation>
    <scope>NUCLEOTIDE SEQUENCE</scope>
</reference>
<feature type="transmembrane region" description="Helical" evidence="1">
    <location>
        <begin position="61"/>
        <end position="82"/>
    </location>
</feature>
<keyword evidence="1" id="KW-0812">Transmembrane</keyword>
<keyword evidence="1" id="KW-1133">Transmembrane helix</keyword>